<comment type="subcellular location">
    <subcellularLocation>
        <location evidence="6">Cytoplasm</location>
    </subcellularLocation>
</comment>
<keyword evidence="7" id="KW-0689">Ribosomal protein</keyword>
<dbReference type="InterPro" id="IPR029063">
    <property type="entry name" value="SAM-dependent_MTases_sf"/>
</dbReference>
<protein>
    <recommendedName>
        <fullName evidence="6">Ribosomal protein L11 methyltransferase</fullName>
        <shortName evidence="6">L11 Mtase</shortName>
        <ecNumber evidence="6">2.1.1.-</ecNumber>
    </recommendedName>
</protein>
<comment type="catalytic activity">
    <reaction evidence="6">
        <text>L-lysyl-[protein] + 3 S-adenosyl-L-methionine = N(6),N(6),N(6)-trimethyl-L-lysyl-[protein] + 3 S-adenosyl-L-homocysteine + 3 H(+)</text>
        <dbReference type="Rhea" id="RHEA:54192"/>
        <dbReference type="Rhea" id="RHEA-COMP:9752"/>
        <dbReference type="Rhea" id="RHEA-COMP:13826"/>
        <dbReference type="ChEBI" id="CHEBI:15378"/>
        <dbReference type="ChEBI" id="CHEBI:29969"/>
        <dbReference type="ChEBI" id="CHEBI:57856"/>
        <dbReference type="ChEBI" id="CHEBI:59789"/>
        <dbReference type="ChEBI" id="CHEBI:61961"/>
    </reaction>
</comment>
<dbReference type="SUPFAM" id="SSF53335">
    <property type="entry name" value="S-adenosyl-L-methionine-dependent methyltransferases"/>
    <property type="match status" value="1"/>
</dbReference>
<dbReference type="HAMAP" id="MF_00735">
    <property type="entry name" value="Methyltr_PrmA"/>
    <property type="match status" value="1"/>
</dbReference>
<sequence length="318" mass="35010">MKWIEVSIKTTTEAVEAVSNILYNAGVSGVAIEDPNDFFQLNQDEKAWDYVDEAFLPPDFAEGAVVKAYLPASADLLDKIELIKELVAFLPSYGLDIGLGEVTTIEVNEEDWSTSWKQYYKPVKIGSKILIKPTWEDYQPKGDEIIIEMDPGMAFGTGTHETTMMCVMELEEHVKTNSRVFDIGCGSGILGIAAAKLGAEEVVAIDLDKVAVEVARRNVLENHVENVVIVEHGDLMEKISTKADVVVANIIADIIVRLAKDIKHFLKDDGIFISSGIILDKIEMVKEGLIENGLEILKVKEMGEWAVIVSKIKGGANE</sequence>
<keyword evidence="3 6" id="KW-0489">Methyltransferase</keyword>
<evidence type="ECO:0000256" key="1">
    <source>
        <dbReference type="ARBA" id="ARBA00009741"/>
    </source>
</evidence>
<evidence type="ECO:0000256" key="5">
    <source>
        <dbReference type="ARBA" id="ARBA00022691"/>
    </source>
</evidence>
<keyword evidence="7" id="KW-0687">Ribonucleoprotein</keyword>
<dbReference type="EMBL" id="JAFBEE010000005">
    <property type="protein sequence ID" value="MBM7614659.1"/>
    <property type="molecule type" value="Genomic_DNA"/>
</dbReference>
<dbReference type="NCBIfam" id="TIGR00406">
    <property type="entry name" value="prmA"/>
    <property type="match status" value="1"/>
</dbReference>
<keyword evidence="2 6" id="KW-0963">Cytoplasm</keyword>
<dbReference type="PIRSF" id="PIRSF000401">
    <property type="entry name" value="RPL11_MTase"/>
    <property type="match status" value="1"/>
</dbReference>
<reference evidence="7 8" key="1">
    <citation type="submission" date="2021-01" db="EMBL/GenBank/DDBJ databases">
        <title>Genomic Encyclopedia of Type Strains, Phase IV (KMG-IV): sequencing the most valuable type-strain genomes for metagenomic binning, comparative biology and taxonomic classification.</title>
        <authorList>
            <person name="Goeker M."/>
        </authorList>
    </citation>
    <scope>NUCLEOTIDE SEQUENCE [LARGE SCALE GENOMIC DNA]</scope>
    <source>
        <strain evidence="7 8">DSM 25890</strain>
    </source>
</reference>
<dbReference type="PANTHER" id="PTHR43648:SF1">
    <property type="entry name" value="ELECTRON TRANSFER FLAVOPROTEIN BETA SUBUNIT LYSINE METHYLTRANSFERASE"/>
    <property type="match status" value="1"/>
</dbReference>
<dbReference type="InterPro" id="IPR004498">
    <property type="entry name" value="Ribosomal_PrmA_MeTrfase"/>
</dbReference>
<evidence type="ECO:0000313" key="7">
    <source>
        <dbReference type="EMBL" id="MBM7614659.1"/>
    </source>
</evidence>
<feature type="binding site" evidence="6">
    <location>
        <position position="163"/>
    </location>
    <ligand>
        <name>S-adenosyl-L-methionine</name>
        <dbReference type="ChEBI" id="CHEBI:59789"/>
    </ligand>
</feature>
<dbReference type="InterPro" id="IPR050078">
    <property type="entry name" value="Ribosomal_L11_MeTrfase_PrmA"/>
</dbReference>
<organism evidence="7 8">
    <name type="scientific">Alkaliphilus hydrothermalis</name>
    <dbReference type="NCBI Taxonomy" id="1482730"/>
    <lineage>
        <taxon>Bacteria</taxon>
        <taxon>Bacillati</taxon>
        <taxon>Bacillota</taxon>
        <taxon>Clostridia</taxon>
        <taxon>Peptostreptococcales</taxon>
        <taxon>Natronincolaceae</taxon>
        <taxon>Alkaliphilus</taxon>
    </lineage>
</organism>
<evidence type="ECO:0000256" key="2">
    <source>
        <dbReference type="ARBA" id="ARBA00022490"/>
    </source>
</evidence>
<dbReference type="RefSeq" id="WP_204401076.1">
    <property type="nucleotide sequence ID" value="NZ_JAFBEE010000005.1"/>
</dbReference>
<dbReference type="GO" id="GO:0032259">
    <property type="term" value="P:methylation"/>
    <property type="evidence" value="ECO:0007669"/>
    <property type="project" value="UniProtKB-KW"/>
</dbReference>
<accession>A0ABS2NP16</accession>
<dbReference type="PANTHER" id="PTHR43648">
    <property type="entry name" value="ELECTRON TRANSFER FLAVOPROTEIN BETA SUBUNIT LYSINE METHYLTRANSFERASE"/>
    <property type="match status" value="1"/>
</dbReference>
<dbReference type="Proteomes" id="UP001314796">
    <property type="component" value="Unassembled WGS sequence"/>
</dbReference>
<dbReference type="CDD" id="cd02440">
    <property type="entry name" value="AdoMet_MTases"/>
    <property type="match status" value="1"/>
</dbReference>
<keyword evidence="5 6" id="KW-0949">S-adenosyl-L-methionine</keyword>
<gene>
    <name evidence="6" type="primary">prmA</name>
    <name evidence="7" type="ORF">JOC73_001171</name>
</gene>
<evidence type="ECO:0000313" key="8">
    <source>
        <dbReference type="Proteomes" id="UP001314796"/>
    </source>
</evidence>
<dbReference type="Gene3D" id="3.40.50.150">
    <property type="entry name" value="Vaccinia Virus protein VP39"/>
    <property type="match status" value="1"/>
</dbReference>
<keyword evidence="4 6" id="KW-0808">Transferase</keyword>
<proteinExistence type="inferred from homology"/>
<dbReference type="GO" id="GO:0008168">
    <property type="term" value="F:methyltransferase activity"/>
    <property type="evidence" value="ECO:0007669"/>
    <property type="project" value="UniProtKB-KW"/>
</dbReference>
<evidence type="ECO:0000256" key="6">
    <source>
        <dbReference type="HAMAP-Rule" id="MF_00735"/>
    </source>
</evidence>
<feature type="binding site" evidence="6">
    <location>
        <position position="249"/>
    </location>
    <ligand>
        <name>S-adenosyl-L-methionine</name>
        <dbReference type="ChEBI" id="CHEBI:59789"/>
    </ligand>
</feature>
<comment type="caution">
    <text evidence="7">The sequence shown here is derived from an EMBL/GenBank/DDBJ whole genome shotgun (WGS) entry which is preliminary data.</text>
</comment>
<evidence type="ECO:0000256" key="3">
    <source>
        <dbReference type="ARBA" id="ARBA00022603"/>
    </source>
</evidence>
<dbReference type="Pfam" id="PF06325">
    <property type="entry name" value="PrmA"/>
    <property type="match status" value="1"/>
</dbReference>
<evidence type="ECO:0000256" key="4">
    <source>
        <dbReference type="ARBA" id="ARBA00022679"/>
    </source>
</evidence>
<dbReference type="GO" id="GO:0005840">
    <property type="term" value="C:ribosome"/>
    <property type="evidence" value="ECO:0007669"/>
    <property type="project" value="UniProtKB-KW"/>
</dbReference>
<dbReference type="EC" id="2.1.1.-" evidence="6"/>
<feature type="binding site" evidence="6">
    <location>
        <position position="206"/>
    </location>
    <ligand>
        <name>S-adenosyl-L-methionine</name>
        <dbReference type="ChEBI" id="CHEBI:59789"/>
    </ligand>
</feature>
<comment type="similarity">
    <text evidence="1 6">Belongs to the methyltransferase superfamily. PrmA family.</text>
</comment>
<comment type="function">
    <text evidence="6">Methylates ribosomal protein L11.</text>
</comment>
<keyword evidence="8" id="KW-1185">Reference proteome</keyword>
<name>A0ABS2NP16_9FIRM</name>
<feature type="binding site" evidence="6">
    <location>
        <position position="184"/>
    </location>
    <ligand>
        <name>S-adenosyl-L-methionine</name>
        <dbReference type="ChEBI" id="CHEBI:59789"/>
    </ligand>
</feature>